<dbReference type="EC" id="2.4.1.-" evidence="5"/>
<dbReference type="Gene3D" id="3.90.550.10">
    <property type="entry name" value="Spore Coat Polysaccharide Biosynthesis Protein SpsA, Chain A"/>
    <property type="match status" value="2"/>
</dbReference>
<proteinExistence type="predicted"/>
<organism evidence="4 6">
    <name type="scientific">Streptococcus acidominimus</name>
    <dbReference type="NCBI Taxonomy" id="1326"/>
    <lineage>
        <taxon>Bacteria</taxon>
        <taxon>Bacillati</taxon>
        <taxon>Bacillota</taxon>
        <taxon>Bacilli</taxon>
        <taxon>Lactobacillales</taxon>
        <taxon>Streptococcaceae</taxon>
        <taxon>Streptococcus</taxon>
    </lineage>
</organism>
<dbReference type="Proteomes" id="UP000186437">
    <property type="component" value="Unassembled WGS sequence"/>
</dbReference>
<dbReference type="PANTHER" id="PTHR22916">
    <property type="entry name" value="GLYCOSYLTRANSFERASE"/>
    <property type="match status" value="1"/>
</dbReference>
<sequence>MAGIAELDISYHYAEYKQSIGFKPEELYVNAGVLLMNLAAMRRDQITNFLLSETVHLKDRIQFQDQDVINIALKGKILELPLRFNYTAEAMRQARLPLDEVVIFHYNSHQIKPWSAWDKNWTGQLKSSISLWRDNYLSVMRQHGGVSLIVAFHNQMANLSQTLHSLVNQSYHNFELILIDAASTDESAKICQAFAEKDRRIHYHYHASTSLNEAKYQGIQVASRPYVLLIEEGDFLFEESLQALYDVAESTQADIVVGAFARFFKDRFQFLSYPSYQLAQKSLTTISQEMEESDLRNLYYTKAWGNLYRRSLLHGITFRGNQERQEAFVWQAYQRAQTIQCFQQQTYVRRI</sequence>
<dbReference type="EMBL" id="MSJL01000002">
    <property type="protein sequence ID" value="OLF50689.1"/>
    <property type="molecule type" value="Genomic_DNA"/>
</dbReference>
<dbReference type="CDD" id="cd00761">
    <property type="entry name" value="Glyco_tranf_GTA_type"/>
    <property type="match status" value="1"/>
</dbReference>
<keyword evidence="6" id="KW-1185">Reference proteome</keyword>
<evidence type="ECO:0000256" key="1">
    <source>
        <dbReference type="ARBA" id="ARBA00022676"/>
    </source>
</evidence>
<reference evidence="4" key="1">
    <citation type="submission" date="2016-12" db="EMBL/GenBank/DDBJ databases">
        <authorList>
            <person name="Song W.-J."/>
            <person name="Kurnit D.M."/>
        </authorList>
    </citation>
    <scope>NUCLEOTIDE SEQUENCE [LARGE SCALE GENOMIC DNA]</scope>
    <source>
        <strain evidence="4">ATCC 51725</strain>
    </source>
</reference>
<dbReference type="Pfam" id="PF00535">
    <property type="entry name" value="Glycos_transf_2"/>
    <property type="match status" value="1"/>
</dbReference>
<dbReference type="InterPro" id="IPR002495">
    <property type="entry name" value="Glyco_trans_8"/>
</dbReference>
<dbReference type="SUPFAM" id="SSF53448">
    <property type="entry name" value="Nucleotide-diphospho-sugar transferases"/>
    <property type="match status" value="2"/>
</dbReference>
<evidence type="ECO:0000313" key="4">
    <source>
        <dbReference type="EMBL" id="OLF50689.1"/>
    </source>
</evidence>
<accession>A0A1Q8EFZ7</accession>
<evidence type="ECO:0000259" key="3">
    <source>
        <dbReference type="Pfam" id="PF00535"/>
    </source>
</evidence>
<dbReference type="Proteomes" id="UP000255213">
    <property type="component" value="Unassembled WGS sequence"/>
</dbReference>
<dbReference type="InterPro" id="IPR001173">
    <property type="entry name" value="Glyco_trans_2-like"/>
</dbReference>
<dbReference type="OrthoDB" id="396512at2"/>
<feature type="domain" description="Glycosyltransferase 2-like" evidence="3">
    <location>
        <begin position="147"/>
        <end position="284"/>
    </location>
</feature>
<reference evidence="5 7" key="3">
    <citation type="submission" date="2018-06" db="EMBL/GenBank/DDBJ databases">
        <authorList>
            <consortium name="Pathogen Informatics"/>
            <person name="Doyle S."/>
        </authorList>
    </citation>
    <scope>NUCLEOTIDE SEQUENCE [LARGE SCALE GENOMIC DNA]</scope>
    <source>
        <strain evidence="5 7">NCTC12957</strain>
    </source>
</reference>
<evidence type="ECO:0000256" key="2">
    <source>
        <dbReference type="ARBA" id="ARBA00022679"/>
    </source>
</evidence>
<evidence type="ECO:0000313" key="6">
    <source>
        <dbReference type="Proteomes" id="UP000186437"/>
    </source>
</evidence>
<evidence type="ECO:0000313" key="7">
    <source>
        <dbReference type="Proteomes" id="UP000255213"/>
    </source>
</evidence>
<dbReference type="EMBL" id="UHEN01000001">
    <property type="protein sequence ID" value="SUN07555.1"/>
    <property type="molecule type" value="Genomic_DNA"/>
</dbReference>
<protein>
    <submittedName>
        <fullName evidence="5">Putative glycosyltransferase</fullName>
        <ecNumber evidence="5">2.4.1.-</ecNumber>
    </submittedName>
</protein>
<dbReference type="GO" id="GO:0016757">
    <property type="term" value="F:glycosyltransferase activity"/>
    <property type="evidence" value="ECO:0007669"/>
    <property type="project" value="UniProtKB-KW"/>
</dbReference>
<gene>
    <name evidence="4" type="ORF">BU200_00445</name>
    <name evidence="5" type="ORF">NCTC12957_01254</name>
</gene>
<keyword evidence="1 5" id="KW-0328">Glycosyltransferase</keyword>
<keyword evidence="2 5" id="KW-0808">Transferase</keyword>
<dbReference type="AlphaFoldDB" id="A0A1Q8EFZ7"/>
<name>A0A1Q8EFZ7_STRAI</name>
<reference evidence="6" key="2">
    <citation type="submission" date="2016-12" db="EMBL/GenBank/DDBJ databases">
        <authorList>
            <person name="Gulvik C.A."/>
        </authorList>
    </citation>
    <scope>NUCLEOTIDE SEQUENCE [LARGE SCALE GENOMIC DNA]</scope>
    <source>
        <strain evidence="6">ATCC 51725</strain>
    </source>
</reference>
<dbReference type="PANTHER" id="PTHR22916:SF51">
    <property type="entry name" value="GLYCOSYLTRANSFERASE EPSH-RELATED"/>
    <property type="match status" value="1"/>
</dbReference>
<dbReference type="Pfam" id="PF01501">
    <property type="entry name" value="Glyco_transf_8"/>
    <property type="match status" value="1"/>
</dbReference>
<dbReference type="InterPro" id="IPR029044">
    <property type="entry name" value="Nucleotide-diphossugar_trans"/>
</dbReference>
<evidence type="ECO:0000313" key="5">
    <source>
        <dbReference type="EMBL" id="SUN07555.1"/>
    </source>
</evidence>